<dbReference type="RefSeq" id="WP_066784943.1">
    <property type="nucleotide sequence ID" value="NZ_LWQS01000040.1"/>
</dbReference>
<feature type="domain" description="Glycosyl transferase family 28 C-terminal" evidence="5">
    <location>
        <begin position="211"/>
        <end position="354"/>
    </location>
</feature>
<comment type="similarity">
    <text evidence="2">Belongs to the glycosyltransferase 28 family.</text>
</comment>
<dbReference type="Pfam" id="PF06925">
    <property type="entry name" value="MGDG_synth"/>
    <property type="match status" value="1"/>
</dbReference>
<evidence type="ECO:0000256" key="3">
    <source>
        <dbReference type="ARBA" id="ARBA00022676"/>
    </source>
</evidence>
<sequence>MPRVLILHASVGTGHKRAAEALAAAFSRRQPGEVRVEDVLDHTSRLFRLAYARSYLELTDRAPLVWGYFYTQTNADPNLAEITNNIRKLVESIGTNGLKEVLRAFQPEVIICTHFLPMELLVGYKRSARLVEPIYCVITDYAAHTFWTYTEIDGYFVGDEQTRAQLIERGISPQQIVVSGIPIDPQFAQPNDCRMARMRRDLPLDGTVVTLFGGGVDDDHVRQIVSGLMQSDLKATLVVVAGRNTTLVESLSDFISTPSVDLRVLGFIDYVDDLITASDLVITKAGGLIVSEVMARGTPMVIIDPIPGHEEWNADYVVSTGSGIQLRMCESTPRAVLNLLNHPTMLLEMRQCAQAAARPHAALEIAEKVIADLEQHRYD</sequence>
<dbReference type="GO" id="GO:0016758">
    <property type="term" value="F:hexosyltransferase activity"/>
    <property type="evidence" value="ECO:0007669"/>
    <property type="project" value="InterPro"/>
</dbReference>
<dbReference type="PANTHER" id="PTHR43025:SF3">
    <property type="entry name" value="MONOGALACTOSYLDIACYLGLYCEROL SYNTHASE 1, CHLOROPLASTIC"/>
    <property type="match status" value="1"/>
</dbReference>
<dbReference type="InterPro" id="IPR050519">
    <property type="entry name" value="Glycosyltransf_28_UgtP"/>
</dbReference>
<dbReference type="PANTHER" id="PTHR43025">
    <property type="entry name" value="MONOGALACTOSYLDIACYLGLYCEROL SYNTHASE"/>
    <property type="match status" value="1"/>
</dbReference>
<proteinExistence type="inferred from homology"/>
<gene>
    <name evidence="7" type="ORF">A6A03_11030</name>
</gene>
<dbReference type="EMBL" id="LWQS01000040">
    <property type="protein sequence ID" value="OAN46986.1"/>
    <property type="molecule type" value="Genomic_DNA"/>
</dbReference>
<dbReference type="CDD" id="cd17507">
    <property type="entry name" value="GT28_Beta-DGS-like"/>
    <property type="match status" value="1"/>
</dbReference>
<evidence type="ECO:0000256" key="4">
    <source>
        <dbReference type="ARBA" id="ARBA00022679"/>
    </source>
</evidence>
<dbReference type="GO" id="GO:0016020">
    <property type="term" value="C:membrane"/>
    <property type="evidence" value="ECO:0007669"/>
    <property type="project" value="UniProtKB-SubCell"/>
</dbReference>
<keyword evidence="8" id="KW-1185">Reference proteome</keyword>
<comment type="caution">
    <text evidence="7">The sequence shown here is derived from an EMBL/GenBank/DDBJ whole genome shotgun (WGS) entry which is preliminary data.</text>
</comment>
<dbReference type="Proteomes" id="UP000078287">
    <property type="component" value="Unassembled WGS sequence"/>
</dbReference>
<feature type="domain" description="Diacylglycerol glucosyltransferase N-terminal" evidence="6">
    <location>
        <begin position="15"/>
        <end position="183"/>
    </location>
</feature>
<dbReference type="STRING" id="1707952.A6A03_11030"/>
<dbReference type="InterPro" id="IPR009695">
    <property type="entry name" value="Diacylglyc_glucosyltr_N"/>
</dbReference>
<keyword evidence="4" id="KW-0808">Transferase</keyword>
<protein>
    <submittedName>
        <fullName evidence="7">Galactosyldiacylglycerol synthase</fullName>
    </submittedName>
</protein>
<name>A0A178MEN6_9CHLR</name>
<dbReference type="SUPFAM" id="SSF53756">
    <property type="entry name" value="UDP-Glycosyltransferase/glycogen phosphorylase"/>
    <property type="match status" value="1"/>
</dbReference>
<evidence type="ECO:0000256" key="2">
    <source>
        <dbReference type="ARBA" id="ARBA00006962"/>
    </source>
</evidence>
<dbReference type="Pfam" id="PF04101">
    <property type="entry name" value="Glyco_tran_28_C"/>
    <property type="match status" value="1"/>
</dbReference>
<accession>A0A178MEN6</accession>
<dbReference type="InterPro" id="IPR007235">
    <property type="entry name" value="Glyco_trans_28_C"/>
</dbReference>
<dbReference type="GO" id="GO:0009247">
    <property type="term" value="P:glycolipid biosynthetic process"/>
    <property type="evidence" value="ECO:0007669"/>
    <property type="project" value="InterPro"/>
</dbReference>
<dbReference type="Gene3D" id="3.40.50.2000">
    <property type="entry name" value="Glycogen Phosphorylase B"/>
    <property type="match status" value="1"/>
</dbReference>
<evidence type="ECO:0000313" key="7">
    <source>
        <dbReference type="EMBL" id="OAN46986.1"/>
    </source>
</evidence>
<reference evidence="7 8" key="1">
    <citation type="submission" date="2016-04" db="EMBL/GenBank/DDBJ databases">
        <title>Chloroflexus islandicus sp. nov., a thermophilic filamentous anoxygenic phototrophic bacterium from geyser Strokkur (Iceland).</title>
        <authorList>
            <person name="Gaisin V.A."/>
            <person name="Kalashnikov A.M."/>
            <person name="Sukhacheva M.V."/>
            <person name="Grouzdev D.S."/>
            <person name="Ivanov T.M."/>
            <person name="Kuznetsov B."/>
            <person name="Gorlenko V.M."/>
        </authorList>
    </citation>
    <scope>NUCLEOTIDE SEQUENCE [LARGE SCALE GENOMIC DNA]</scope>
    <source>
        <strain evidence="8">isl-2</strain>
    </source>
</reference>
<organism evidence="7 8">
    <name type="scientific">Chloroflexus islandicus</name>
    <dbReference type="NCBI Taxonomy" id="1707952"/>
    <lineage>
        <taxon>Bacteria</taxon>
        <taxon>Bacillati</taxon>
        <taxon>Chloroflexota</taxon>
        <taxon>Chloroflexia</taxon>
        <taxon>Chloroflexales</taxon>
        <taxon>Chloroflexineae</taxon>
        <taxon>Chloroflexaceae</taxon>
        <taxon>Chloroflexus</taxon>
    </lineage>
</organism>
<dbReference type="OrthoDB" id="9815663at2"/>
<evidence type="ECO:0000256" key="1">
    <source>
        <dbReference type="ARBA" id="ARBA00004370"/>
    </source>
</evidence>
<evidence type="ECO:0000259" key="5">
    <source>
        <dbReference type="Pfam" id="PF04101"/>
    </source>
</evidence>
<evidence type="ECO:0000313" key="8">
    <source>
        <dbReference type="Proteomes" id="UP000078287"/>
    </source>
</evidence>
<keyword evidence="3" id="KW-0328">Glycosyltransferase</keyword>
<dbReference type="AlphaFoldDB" id="A0A178MEN6"/>
<comment type="subcellular location">
    <subcellularLocation>
        <location evidence="1">Membrane</location>
    </subcellularLocation>
</comment>
<evidence type="ECO:0000259" key="6">
    <source>
        <dbReference type="Pfam" id="PF06925"/>
    </source>
</evidence>